<name>A0ABU5Q6M8_9BACT</name>
<protein>
    <submittedName>
        <fullName evidence="3">MBL fold metallo-hydrolase</fullName>
        <ecNumber evidence="3">3.-.-.-</ecNumber>
    </submittedName>
</protein>
<dbReference type="Gene3D" id="3.40.250.10">
    <property type="entry name" value="Rhodanese-like domain"/>
    <property type="match status" value="2"/>
</dbReference>
<dbReference type="InterPro" id="IPR001763">
    <property type="entry name" value="Rhodanese-like_dom"/>
</dbReference>
<evidence type="ECO:0000256" key="1">
    <source>
        <dbReference type="ARBA" id="ARBA00022723"/>
    </source>
</evidence>
<proteinExistence type="predicted"/>
<accession>A0ABU5Q6M8</accession>
<dbReference type="SUPFAM" id="SSF52821">
    <property type="entry name" value="Rhodanese/Cell cycle control phosphatase"/>
    <property type="match status" value="2"/>
</dbReference>
<evidence type="ECO:0000313" key="3">
    <source>
        <dbReference type="EMBL" id="MEA5138499.1"/>
    </source>
</evidence>
<dbReference type="Proteomes" id="UP001302949">
    <property type="component" value="Unassembled WGS sequence"/>
</dbReference>
<feature type="domain" description="Rhodanese" evidence="2">
    <location>
        <begin position="374"/>
        <end position="462"/>
    </location>
</feature>
<keyword evidence="3" id="KW-0378">Hydrolase</keyword>
<dbReference type="InterPro" id="IPR051682">
    <property type="entry name" value="Mito_Persulfide_Diox"/>
</dbReference>
<dbReference type="PANTHER" id="PTHR43084:SF1">
    <property type="entry name" value="PERSULFIDE DIOXYGENASE ETHE1, MITOCHONDRIAL"/>
    <property type="match status" value="1"/>
</dbReference>
<dbReference type="PROSITE" id="PS50206">
    <property type="entry name" value="RHODANESE_3"/>
    <property type="match status" value="2"/>
</dbReference>
<dbReference type="EC" id="3.-.-.-" evidence="3"/>
<dbReference type="CDD" id="cd00158">
    <property type="entry name" value="RHOD"/>
    <property type="match status" value="2"/>
</dbReference>
<dbReference type="Pfam" id="PF00753">
    <property type="entry name" value="Lactamase_B"/>
    <property type="match status" value="1"/>
</dbReference>
<dbReference type="InterPro" id="IPR036866">
    <property type="entry name" value="RibonucZ/Hydroxyglut_hydro"/>
</dbReference>
<dbReference type="GO" id="GO:0016787">
    <property type="term" value="F:hydrolase activity"/>
    <property type="evidence" value="ECO:0007669"/>
    <property type="project" value="UniProtKB-KW"/>
</dbReference>
<dbReference type="SMART" id="SM00450">
    <property type="entry name" value="RHOD"/>
    <property type="match status" value="2"/>
</dbReference>
<gene>
    <name evidence="3" type="ORF">VB248_05130</name>
</gene>
<evidence type="ECO:0000259" key="2">
    <source>
        <dbReference type="PROSITE" id="PS50206"/>
    </source>
</evidence>
<sequence>MIVEQIYTGCLAQGAYYIQSEGEVAIIDPLREVQPYIAKANRNGAKIKYIFETHFHADFVSGHLDLSKQTGASIVYGPNANPSFDCIIAKDEQVFQLGKISIKVLHTPGHTMESSCYLLIDENGHEHCLFSGDTLFIGDVGRPDLAQKLGSITTDDLAGFLYDSLRKKIMTLPDDLIVYPAHGAGSACGKNMSKETFDTLGNQKATNYALKPQTKEEFIAAVTDGLLPPPYYFPKNVMMNKTGIKSIDDIVNNVQALSAEAFEAAANETGAIVIDTRSAQTFKDGFIPNSINIGIKGDFAPWIGTLITDIEQEILFVADEENIDEIITRLSRVGYDNVIGYLKGGFEAWKNADKEIDIIESISAEEFAQRFEEAEGKLIVKDVRKQSEYTAEHVDEAMNIPLAVLSENMAEFSKSESNYIHCAGGYRSMMACSILKARGFDNVVDVAGGFGAIAKTNVPKTDFVCPSKLK</sequence>
<evidence type="ECO:0000313" key="4">
    <source>
        <dbReference type="Proteomes" id="UP001302949"/>
    </source>
</evidence>
<keyword evidence="4" id="KW-1185">Reference proteome</keyword>
<dbReference type="InterPro" id="IPR036873">
    <property type="entry name" value="Rhodanese-like_dom_sf"/>
</dbReference>
<dbReference type="RefSeq" id="WP_323295668.1">
    <property type="nucleotide sequence ID" value="NZ_JAYFUM010000006.1"/>
</dbReference>
<dbReference type="Gene3D" id="3.60.15.10">
    <property type="entry name" value="Ribonuclease Z/Hydroxyacylglutathione hydrolase-like"/>
    <property type="match status" value="1"/>
</dbReference>
<dbReference type="SMART" id="SM00849">
    <property type="entry name" value="Lactamase_B"/>
    <property type="match status" value="1"/>
</dbReference>
<comment type="caution">
    <text evidence="3">The sequence shown here is derived from an EMBL/GenBank/DDBJ whole genome shotgun (WGS) entry which is preliminary data.</text>
</comment>
<dbReference type="CDD" id="cd07724">
    <property type="entry name" value="POD-like_MBL-fold"/>
    <property type="match status" value="1"/>
</dbReference>
<dbReference type="Pfam" id="PF00581">
    <property type="entry name" value="Rhodanese"/>
    <property type="match status" value="2"/>
</dbReference>
<dbReference type="InterPro" id="IPR044528">
    <property type="entry name" value="POD-like_MBL-fold"/>
</dbReference>
<dbReference type="SUPFAM" id="SSF56281">
    <property type="entry name" value="Metallo-hydrolase/oxidoreductase"/>
    <property type="match status" value="1"/>
</dbReference>
<feature type="domain" description="Rhodanese" evidence="2">
    <location>
        <begin position="267"/>
        <end position="358"/>
    </location>
</feature>
<dbReference type="PANTHER" id="PTHR43084">
    <property type="entry name" value="PERSULFIDE DIOXYGENASE ETHE1"/>
    <property type="match status" value="1"/>
</dbReference>
<dbReference type="InterPro" id="IPR001279">
    <property type="entry name" value="Metallo-B-lactamas"/>
</dbReference>
<organism evidence="3 4">
    <name type="scientific">Arcicella rigui</name>
    <dbReference type="NCBI Taxonomy" id="797020"/>
    <lineage>
        <taxon>Bacteria</taxon>
        <taxon>Pseudomonadati</taxon>
        <taxon>Bacteroidota</taxon>
        <taxon>Cytophagia</taxon>
        <taxon>Cytophagales</taxon>
        <taxon>Flectobacillaceae</taxon>
        <taxon>Arcicella</taxon>
    </lineage>
</organism>
<reference evidence="3 4" key="1">
    <citation type="submission" date="2023-12" db="EMBL/GenBank/DDBJ databases">
        <title>Novel species of the genus Arcicella isolated from rivers.</title>
        <authorList>
            <person name="Lu H."/>
        </authorList>
    </citation>
    <scope>NUCLEOTIDE SEQUENCE [LARGE SCALE GENOMIC DNA]</scope>
    <source>
        <strain evidence="3 4">KCTC 23307</strain>
    </source>
</reference>
<keyword evidence="1" id="KW-0479">Metal-binding</keyword>
<dbReference type="EMBL" id="JAYFUM010000006">
    <property type="protein sequence ID" value="MEA5138499.1"/>
    <property type="molecule type" value="Genomic_DNA"/>
</dbReference>